<dbReference type="eggNOG" id="ENOG5032GBV">
    <property type="taxonomic scope" value="Bacteria"/>
</dbReference>
<dbReference type="GO" id="GO:0003697">
    <property type="term" value="F:single-stranded DNA binding"/>
    <property type="evidence" value="ECO:0007669"/>
    <property type="project" value="InterPro"/>
</dbReference>
<keyword evidence="4" id="KW-1185">Reference proteome</keyword>
<comment type="caution">
    <text evidence="3">The sequence shown here is derived from an EMBL/GenBank/DDBJ whole genome shotgun (WGS) entry which is preliminary data.</text>
</comment>
<dbReference type="STRING" id="1188233.MAU_2890"/>
<dbReference type="Gene3D" id="2.40.50.140">
    <property type="entry name" value="Nucleic acid-binding proteins"/>
    <property type="match status" value="1"/>
</dbReference>
<gene>
    <name evidence="3" type="ORF">MAU_2890</name>
</gene>
<keyword evidence="1 2" id="KW-0238">DNA-binding</keyword>
<name>N9TRL0_9BACT</name>
<evidence type="ECO:0000256" key="1">
    <source>
        <dbReference type="ARBA" id="ARBA00023125"/>
    </source>
</evidence>
<reference evidence="3 4" key="1">
    <citation type="journal article" date="2013" name="Genome Announc.">
        <title>Draft Genome Sequences of Mycoplasma auris and Mycoplasma yeatsii, Two Species of the Ear Canal of Caprinae.</title>
        <authorList>
            <person name="Dordet-Frisoni E."/>
            <person name="Baranowski E."/>
            <person name="Barre A."/>
            <person name="Blanchard A."/>
            <person name="Breton M."/>
            <person name="Couture C."/>
            <person name="Dupuy V."/>
            <person name="Gaurivaud P."/>
            <person name="Jacob D."/>
            <person name="Lemaitre C."/>
            <person name="Manso-Silvan L."/>
            <person name="Nikolski M."/>
            <person name="Nouvel L.X."/>
            <person name="Poumarat F."/>
            <person name="Sirand-Pugnet P."/>
            <person name="Thebault P."/>
            <person name="Theil S."/>
            <person name="Thiaucourt F."/>
            <person name="Citti C."/>
            <person name="Tardy F."/>
        </authorList>
    </citation>
    <scope>NUCLEOTIDE SEQUENCE [LARGE SCALE GENOMIC DNA]</scope>
    <source>
        <strain evidence="3 4">15026</strain>
    </source>
</reference>
<protein>
    <recommendedName>
        <fullName evidence="2">Single-stranded DNA-binding protein</fullName>
    </recommendedName>
</protein>
<dbReference type="EMBL" id="AORI01000009">
    <property type="protein sequence ID" value="ENY68804.1"/>
    <property type="molecule type" value="Genomic_DNA"/>
</dbReference>
<dbReference type="InterPro" id="IPR011344">
    <property type="entry name" value="ssDNA-bd"/>
</dbReference>
<evidence type="ECO:0000256" key="2">
    <source>
        <dbReference type="PIRNR" id="PIRNR002070"/>
    </source>
</evidence>
<dbReference type="SUPFAM" id="SSF50249">
    <property type="entry name" value="Nucleic acid-binding proteins"/>
    <property type="match status" value="1"/>
</dbReference>
<dbReference type="PIRSF" id="PIRSF002070">
    <property type="entry name" value="SSB"/>
    <property type="match status" value="1"/>
</dbReference>
<dbReference type="AlphaFoldDB" id="N9TRL0"/>
<evidence type="ECO:0000313" key="3">
    <source>
        <dbReference type="EMBL" id="ENY68804.1"/>
    </source>
</evidence>
<dbReference type="InterPro" id="IPR000424">
    <property type="entry name" value="Primosome_PriB/ssb"/>
</dbReference>
<dbReference type="InterPro" id="IPR012340">
    <property type="entry name" value="NA-bd_OB-fold"/>
</dbReference>
<dbReference type="PATRIC" id="fig|1188233.3.peg.281"/>
<organism evidence="3 4">
    <name type="scientific">Metamycoplasma auris 15026</name>
    <dbReference type="NCBI Taxonomy" id="1188233"/>
    <lineage>
        <taxon>Bacteria</taxon>
        <taxon>Bacillati</taxon>
        <taxon>Mycoplasmatota</taxon>
        <taxon>Mycoplasmoidales</taxon>
        <taxon>Metamycoplasmataceae</taxon>
        <taxon>Metamycoplasma</taxon>
    </lineage>
</organism>
<sequence>MEKENKISLDGYVVSDQYYIKEFTNPKGNEAKLLKFKIHNINNKKHNYFDIITWNNTAEWVANDIKKGDYITVNGYLESNAYLKNNEKVYTINIIADEIYLIQSAEKVKENQILEKEEVTKKTVSELEKILAEDDVEDGLNWKWDL</sequence>
<dbReference type="OrthoDB" id="9809878at2"/>
<dbReference type="Pfam" id="PF00436">
    <property type="entry name" value="SSB"/>
    <property type="match status" value="1"/>
</dbReference>
<dbReference type="PROSITE" id="PS50935">
    <property type="entry name" value="SSB"/>
    <property type="match status" value="1"/>
</dbReference>
<evidence type="ECO:0000313" key="4">
    <source>
        <dbReference type="Proteomes" id="UP000013131"/>
    </source>
</evidence>
<dbReference type="GO" id="GO:0006260">
    <property type="term" value="P:DNA replication"/>
    <property type="evidence" value="ECO:0007669"/>
    <property type="project" value="InterPro"/>
</dbReference>
<proteinExistence type="predicted"/>
<dbReference type="Proteomes" id="UP000013131">
    <property type="component" value="Unassembled WGS sequence"/>
</dbReference>
<dbReference type="RefSeq" id="WP_004424265.1">
    <property type="nucleotide sequence ID" value="NZ_AORI01000009.1"/>
</dbReference>
<accession>N9TRL0</accession>